<comment type="caution">
    <text evidence="7">The sequence shown here is derived from an EMBL/GenBank/DDBJ whole genome shotgun (WGS) entry which is preliminary data.</text>
</comment>
<feature type="region of interest" description="Disordered" evidence="5">
    <location>
        <begin position="159"/>
        <end position="227"/>
    </location>
</feature>
<dbReference type="CDD" id="cd00592">
    <property type="entry name" value="HTH_MerR-like"/>
    <property type="match status" value="1"/>
</dbReference>
<evidence type="ECO:0000313" key="8">
    <source>
        <dbReference type="Proteomes" id="UP000295560"/>
    </source>
</evidence>
<dbReference type="PANTHER" id="PTHR30204:SF69">
    <property type="entry name" value="MERR-FAMILY TRANSCRIPTIONAL REGULATOR"/>
    <property type="match status" value="1"/>
</dbReference>
<dbReference type="RefSeq" id="WP_132430064.1">
    <property type="nucleotide sequence ID" value="NZ_SMFZ01000002.1"/>
</dbReference>
<dbReference type="EMBL" id="SMFZ01000002">
    <property type="protein sequence ID" value="TCK21301.1"/>
    <property type="molecule type" value="Genomic_DNA"/>
</dbReference>
<dbReference type="PROSITE" id="PS00552">
    <property type="entry name" value="HTH_MERR_1"/>
    <property type="match status" value="1"/>
</dbReference>
<dbReference type="Pfam" id="PF13411">
    <property type="entry name" value="MerR_1"/>
    <property type="match status" value="1"/>
</dbReference>
<proteinExistence type="predicted"/>
<accession>A0A4R1HJW9</accession>
<dbReference type="SMART" id="SM00422">
    <property type="entry name" value="HTH_MERR"/>
    <property type="match status" value="1"/>
</dbReference>
<protein>
    <submittedName>
        <fullName evidence="7">DNA-binding transcriptional MerR regulator</fullName>
    </submittedName>
</protein>
<keyword evidence="4" id="KW-0804">Transcription</keyword>
<dbReference type="InterPro" id="IPR047057">
    <property type="entry name" value="MerR_fam"/>
</dbReference>
<dbReference type="SUPFAM" id="SSF46955">
    <property type="entry name" value="Putative DNA-binding domain"/>
    <property type="match status" value="1"/>
</dbReference>
<organism evidence="7 8">
    <name type="scientific">Pseudonocardia endophytica</name>
    <dbReference type="NCBI Taxonomy" id="401976"/>
    <lineage>
        <taxon>Bacteria</taxon>
        <taxon>Bacillati</taxon>
        <taxon>Actinomycetota</taxon>
        <taxon>Actinomycetes</taxon>
        <taxon>Pseudonocardiales</taxon>
        <taxon>Pseudonocardiaceae</taxon>
        <taxon>Pseudonocardia</taxon>
    </lineage>
</organism>
<keyword evidence="8" id="KW-1185">Reference proteome</keyword>
<dbReference type="GO" id="GO:0003677">
    <property type="term" value="F:DNA binding"/>
    <property type="evidence" value="ECO:0007669"/>
    <property type="project" value="UniProtKB-KW"/>
</dbReference>
<evidence type="ECO:0000313" key="7">
    <source>
        <dbReference type="EMBL" id="TCK21301.1"/>
    </source>
</evidence>
<feature type="domain" description="HTH merR-type" evidence="6">
    <location>
        <begin position="13"/>
        <end position="81"/>
    </location>
</feature>
<evidence type="ECO:0000259" key="6">
    <source>
        <dbReference type="PROSITE" id="PS50937"/>
    </source>
</evidence>
<evidence type="ECO:0000256" key="1">
    <source>
        <dbReference type="ARBA" id="ARBA00022491"/>
    </source>
</evidence>
<evidence type="ECO:0000256" key="4">
    <source>
        <dbReference type="ARBA" id="ARBA00023163"/>
    </source>
</evidence>
<dbReference type="OrthoDB" id="9809391at2"/>
<dbReference type="PROSITE" id="PS50937">
    <property type="entry name" value="HTH_MERR_2"/>
    <property type="match status" value="1"/>
</dbReference>
<dbReference type="GO" id="GO:0003700">
    <property type="term" value="F:DNA-binding transcription factor activity"/>
    <property type="evidence" value="ECO:0007669"/>
    <property type="project" value="InterPro"/>
</dbReference>
<keyword evidence="2" id="KW-0805">Transcription regulation</keyword>
<name>A0A4R1HJW9_PSEEN</name>
<dbReference type="InterPro" id="IPR009061">
    <property type="entry name" value="DNA-bd_dom_put_sf"/>
</dbReference>
<evidence type="ECO:0000256" key="5">
    <source>
        <dbReference type="SAM" id="MobiDB-lite"/>
    </source>
</evidence>
<dbReference type="PANTHER" id="PTHR30204">
    <property type="entry name" value="REDOX-CYCLING DRUG-SENSING TRANSCRIPTIONAL ACTIVATOR SOXR"/>
    <property type="match status" value="1"/>
</dbReference>
<keyword evidence="1" id="KW-0678">Repressor</keyword>
<dbReference type="Gene3D" id="1.10.1660.10">
    <property type="match status" value="1"/>
</dbReference>
<evidence type="ECO:0000256" key="3">
    <source>
        <dbReference type="ARBA" id="ARBA00023125"/>
    </source>
</evidence>
<gene>
    <name evidence="7" type="ORF">EV378_5282</name>
</gene>
<dbReference type="InterPro" id="IPR000551">
    <property type="entry name" value="MerR-type_HTH_dom"/>
</dbReference>
<evidence type="ECO:0000256" key="2">
    <source>
        <dbReference type="ARBA" id="ARBA00023015"/>
    </source>
</evidence>
<reference evidence="7 8" key="1">
    <citation type="submission" date="2019-03" db="EMBL/GenBank/DDBJ databases">
        <title>Sequencing the genomes of 1000 actinobacteria strains.</title>
        <authorList>
            <person name="Klenk H.-P."/>
        </authorList>
    </citation>
    <scope>NUCLEOTIDE SEQUENCE [LARGE SCALE GENOMIC DNA]</scope>
    <source>
        <strain evidence="7 8">DSM 44969</strain>
    </source>
</reference>
<dbReference type="Proteomes" id="UP000295560">
    <property type="component" value="Unassembled WGS sequence"/>
</dbReference>
<sequence length="227" mass="23985">MTMDARRARECGYIAPGEVAGLLGVSPRTVHFYEEMGLVSPRRSSRGTRFYTEADLRRLEVCVRLACLGVPLRTVRDLIEARVGATTGAEYGRALSDTLAEMRARFREDVRALRDLLAALEEVEGLVRRGAAGPGAAARPGGVQLSTRISLALMELVSSTPADDPDADDPAGGEPCADGARGTATRDGHVARTAPETPQAADAADVADAAEVEVEVAEPSRSGRSLL</sequence>
<dbReference type="AlphaFoldDB" id="A0A4R1HJW9"/>
<keyword evidence="3 7" id="KW-0238">DNA-binding</keyword>